<evidence type="ECO:0000256" key="7">
    <source>
        <dbReference type="ARBA" id="ARBA00023315"/>
    </source>
</evidence>
<accession>D7CV15</accession>
<keyword evidence="5" id="KW-0276">Fatty acid metabolism</keyword>
<dbReference type="InterPro" id="IPR020616">
    <property type="entry name" value="Thiolase_N"/>
</dbReference>
<dbReference type="RefSeq" id="WP_013179202.1">
    <property type="nucleotide sequence ID" value="NC_014221.1"/>
</dbReference>
<dbReference type="SUPFAM" id="SSF53901">
    <property type="entry name" value="Thiolase-like"/>
    <property type="match status" value="2"/>
</dbReference>
<evidence type="ECO:0000259" key="12">
    <source>
        <dbReference type="Pfam" id="PF02803"/>
    </source>
</evidence>
<feature type="active site" description="Acyl-thioester intermediate" evidence="9">
    <location>
        <position position="97"/>
    </location>
</feature>
<dbReference type="AlphaFoldDB" id="D7CV15"/>
<dbReference type="PROSITE" id="PS00098">
    <property type="entry name" value="THIOLASE_1"/>
    <property type="match status" value="1"/>
</dbReference>
<dbReference type="FunFam" id="3.40.47.10:FF:000011">
    <property type="entry name" value="3-ketoacyl-CoA thiolase"/>
    <property type="match status" value="1"/>
</dbReference>
<gene>
    <name evidence="13" type="ordered locus">Trad_2739</name>
</gene>
<evidence type="ECO:0000256" key="6">
    <source>
        <dbReference type="ARBA" id="ARBA00023098"/>
    </source>
</evidence>
<evidence type="ECO:0000256" key="5">
    <source>
        <dbReference type="ARBA" id="ARBA00022832"/>
    </source>
</evidence>
<feature type="domain" description="Thiolase C-terminal" evidence="12">
    <location>
        <begin position="294"/>
        <end position="433"/>
    </location>
</feature>
<evidence type="ECO:0000256" key="10">
    <source>
        <dbReference type="RuleBase" id="RU003557"/>
    </source>
</evidence>
<evidence type="ECO:0000256" key="9">
    <source>
        <dbReference type="PIRSR" id="PIRSR000429-1"/>
    </source>
</evidence>
<proteinExistence type="inferred from homology"/>
<keyword evidence="7 10" id="KW-0012">Acyltransferase</keyword>
<dbReference type="InterPro" id="IPR002155">
    <property type="entry name" value="Thiolase"/>
</dbReference>
<reference evidence="13 14" key="2">
    <citation type="journal article" date="2011" name="Stand. Genomic Sci.">
        <title>Complete genome sequence of Truepera radiovictrix type strain (RQ-24).</title>
        <authorList>
            <person name="Ivanova N."/>
            <person name="Rohde C."/>
            <person name="Munk C."/>
            <person name="Nolan M."/>
            <person name="Lucas S."/>
            <person name="Del Rio T.G."/>
            <person name="Tice H."/>
            <person name="Deshpande S."/>
            <person name="Cheng J.F."/>
            <person name="Tapia R."/>
            <person name="Han C."/>
            <person name="Goodwin L."/>
            <person name="Pitluck S."/>
            <person name="Liolios K."/>
            <person name="Mavromatis K."/>
            <person name="Mikhailova N."/>
            <person name="Pati A."/>
            <person name="Chen A."/>
            <person name="Palaniappan K."/>
            <person name="Land M."/>
            <person name="Hauser L."/>
            <person name="Chang Y.J."/>
            <person name="Jeffries C.D."/>
            <person name="Brambilla E."/>
            <person name="Rohde M."/>
            <person name="Goker M."/>
            <person name="Tindall B.J."/>
            <person name="Woyke T."/>
            <person name="Bristow J."/>
            <person name="Eisen J.A."/>
            <person name="Markowitz V."/>
            <person name="Hugenholtz P."/>
            <person name="Kyrpides N.C."/>
            <person name="Klenk H.P."/>
            <person name="Lapidus A."/>
        </authorList>
    </citation>
    <scope>NUCLEOTIDE SEQUENCE [LARGE SCALE GENOMIC DNA]</scope>
    <source>
        <strain evidence="14">DSM 17093 / CIP 108686 / LMG 22925 / RQ-24</strain>
    </source>
</reference>
<dbReference type="InterPro" id="IPR020617">
    <property type="entry name" value="Thiolase_C"/>
</dbReference>
<dbReference type="InterPro" id="IPR020615">
    <property type="entry name" value="Thiolase_acyl_enz_int_AS"/>
</dbReference>
<dbReference type="OrthoDB" id="8951704at2"/>
<organism evidence="13 14">
    <name type="scientific">Truepera radiovictrix (strain DSM 17093 / CIP 108686 / LMG 22925 / RQ-24)</name>
    <dbReference type="NCBI Taxonomy" id="649638"/>
    <lineage>
        <taxon>Bacteria</taxon>
        <taxon>Thermotogati</taxon>
        <taxon>Deinococcota</taxon>
        <taxon>Deinococci</taxon>
        <taxon>Trueperales</taxon>
        <taxon>Trueperaceae</taxon>
        <taxon>Truepera</taxon>
    </lineage>
</organism>
<evidence type="ECO:0000256" key="8">
    <source>
        <dbReference type="ARBA" id="ARBA00024073"/>
    </source>
</evidence>
<feature type="active site" description="Proton acceptor" evidence="9">
    <location>
        <position position="420"/>
    </location>
</feature>
<keyword evidence="4 10" id="KW-0808">Transferase</keyword>
<dbReference type="Gene3D" id="3.40.47.10">
    <property type="match status" value="1"/>
</dbReference>
<dbReference type="InterPro" id="IPR020613">
    <property type="entry name" value="Thiolase_CS"/>
</dbReference>
<keyword evidence="14" id="KW-1185">Reference proteome</keyword>
<reference evidence="14" key="1">
    <citation type="submission" date="2010-05" db="EMBL/GenBank/DDBJ databases">
        <title>The complete genome of Truepera radiovictris DSM 17093.</title>
        <authorList>
            <consortium name="US DOE Joint Genome Institute (JGI-PGF)"/>
            <person name="Lucas S."/>
            <person name="Copeland A."/>
            <person name="Lapidus A."/>
            <person name="Glavina del Rio T."/>
            <person name="Dalin E."/>
            <person name="Tice H."/>
            <person name="Bruce D."/>
            <person name="Goodwin L."/>
            <person name="Pitluck S."/>
            <person name="Kyrpides N."/>
            <person name="Mavromatis K."/>
            <person name="Ovchinnikova G."/>
            <person name="Munk A.C."/>
            <person name="Detter J.C."/>
            <person name="Han C."/>
            <person name="Tapia R."/>
            <person name="Land M."/>
            <person name="Hauser L."/>
            <person name="Markowitz V."/>
            <person name="Cheng J.-F."/>
            <person name="Hugenholtz P."/>
            <person name="Woyke T."/>
            <person name="Wu D."/>
            <person name="Tindall B."/>
            <person name="Pomrenke H.G."/>
            <person name="Brambilla E."/>
            <person name="Klenk H.-P."/>
            <person name="Eisen J.A."/>
        </authorList>
    </citation>
    <scope>NUCLEOTIDE SEQUENCE [LARGE SCALE GENOMIC DNA]</scope>
    <source>
        <strain evidence="14">DSM 17093 / CIP 108686 / LMG 22925 / RQ-24</strain>
    </source>
</reference>
<comment type="pathway">
    <text evidence="1">Lipid metabolism; fatty acid beta-oxidation.</text>
</comment>
<dbReference type="EC" id="2.3.1.16" evidence="8"/>
<comment type="similarity">
    <text evidence="2 10">Belongs to the thiolase-like superfamily. Thiolase family.</text>
</comment>
<evidence type="ECO:0000259" key="11">
    <source>
        <dbReference type="Pfam" id="PF00108"/>
    </source>
</evidence>
<evidence type="ECO:0000256" key="3">
    <source>
        <dbReference type="ARBA" id="ARBA00022490"/>
    </source>
</evidence>
<evidence type="ECO:0000313" key="13">
    <source>
        <dbReference type="EMBL" id="ADI15842.1"/>
    </source>
</evidence>
<dbReference type="CDD" id="cd00751">
    <property type="entry name" value="thiolase"/>
    <property type="match status" value="1"/>
</dbReference>
<dbReference type="EMBL" id="CP002049">
    <property type="protein sequence ID" value="ADI15842.1"/>
    <property type="molecule type" value="Genomic_DNA"/>
</dbReference>
<dbReference type="NCBIfam" id="TIGR01930">
    <property type="entry name" value="AcCoA-C-Actrans"/>
    <property type="match status" value="1"/>
</dbReference>
<evidence type="ECO:0000256" key="4">
    <source>
        <dbReference type="ARBA" id="ARBA00022679"/>
    </source>
</evidence>
<dbReference type="GO" id="GO:0003985">
    <property type="term" value="F:acetyl-CoA C-acetyltransferase activity"/>
    <property type="evidence" value="ECO:0007669"/>
    <property type="project" value="TreeGrafter"/>
</dbReference>
<dbReference type="InterPro" id="IPR020610">
    <property type="entry name" value="Thiolase_AS"/>
</dbReference>
<protein>
    <recommendedName>
        <fullName evidence="8">acetyl-CoA C-acyltransferase</fullName>
        <ecNumber evidence="8">2.3.1.16</ecNumber>
    </recommendedName>
</protein>
<dbReference type="PROSITE" id="PS00737">
    <property type="entry name" value="THIOLASE_2"/>
    <property type="match status" value="1"/>
</dbReference>
<dbReference type="STRING" id="649638.Trad_2739"/>
<dbReference type="Pfam" id="PF00108">
    <property type="entry name" value="Thiolase_N"/>
    <property type="match status" value="1"/>
</dbReference>
<dbReference type="PIRSF" id="PIRSF000429">
    <property type="entry name" value="Ac-CoA_Ac_transf"/>
    <property type="match status" value="1"/>
</dbReference>
<dbReference type="Proteomes" id="UP000000379">
    <property type="component" value="Chromosome"/>
</dbReference>
<keyword evidence="6" id="KW-0443">Lipid metabolism</keyword>
<dbReference type="InterPro" id="IPR016039">
    <property type="entry name" value="Thiolase-like"/>
</dbReference>
<evidence type="ECO:0000256" key="1">
    <source>
        <dbReference type="ARBA" id="ARBA00005005"/>
    </source>
</evidence>
<dbReference type="eggNOG" id="COG0183">
    <property type="taxonomic scope" value="Bacteria"/>
</dbReference>
<evidence type="ECO:0000313" key="14">
    <source>
        <dbReference type="Proteomes" id="UP000000379"/>
    </source>
</evidence>
<feature type="active site" description="Proton acceptor" evidence="9">
    <location>
        <position position="390"/>
    </location>
</feature>
<dbReference type="Pfam" id="PF02803">
    <property type="entry name" value="Thiolase_C"/>
    <property type="match status" value="1"/>
</dbReference>
<dbReference type="KEGG" id="tra:Trad_2739"/>
<feature type="domain" description="Thiolase N-terminal" evidence="11">
    <location>
        <begin position="13"/>
        <end position="286"/>
    </location>
</feature>
<dbReference type="PANTHER" id="PTHR18919:SF153">
    <property type="entry name" value="TRIFUNCTIONAL ENZYME SUBUNIT BETA, MITOCHONDRIAL"/>
    <property type="match status" value="1"/>
</dbReference>
<name>D7CV15_TRURR</name>
<keyword evidence="3" id="KW-0963">Cytoplasm</keyword>
<dbReference type="PANTHER" id="PTHR18919">
    <property type="entry name" value="ACETYL-COA C-ACYLTRANSFERASE"/>
    <property type="match status" value="1"/>
</dbReference>
<dbReference type="GO" id="GO:0006635">
    <property type="term" value="P:fatty acid beta-oxidation"/>
    <property type="evidence" value="ECO:0007669"/>
    <property type="project" value="TreeGrafter"/>
</dbReference>
<sequence>MTKVSQPSRERRVVLVDGVRTPFMRSGTAYLGLTTYDLARLALKGLLARNALDPEAVGYVVMGTVVQNVATSNVARDAALGAGFSHRVPAHTVTMACISANQAVTSAAEAIRSGAADIAVAGGVEMLSDVPPQFPLEVRKRLFEAQRYASPLDYRKLFAGMSPSDLLPRAPKVAEYSTGETMGESADKLAASFGVTREEQDAYALRSHQLAAKATGDGILRDEILPTATPPTFDLHTRDNTVRADSSLEKLAALKPVFVKPFGTVTAGNSSPLTDGASAVLLMEEETAIALGYTPKARLGHYTYVAQDPGEELLLGPAYATPKVLEQAGVTLREVDVIEIHEAFAGQVLAVLRALESDTFGRERLGRSGRVGDVDLDRLNRWGGSLSLGHPFGATGTRLLTTAAHRLEAEDGTLALVTACAAGGLGHAMLVERFEGRA</sequence>
<dbReference type="PROSITE" id="PS00099">
    <property type="entry name" value="THIOLASE_3"/>
    <property type="match status" value="1"/>
</dbReference>
<dbReference type="HOGENOM" id="CLU_031026_2_0_0"/>
<evidence type="ECO:0000256" key="2">
    <source>
        <dbReference type="ARBA" id="ARBA00010982"/>
    </source>
</evidence>